<dbReference type="InterPro" id="IPR041891">
    <property type="entry name" value="Alpha_CA_prokaryot-like"/>
</dbReference>
<dbReference type="GO" id="GO:0004089">
    <property type="term" value="F:carbonate dehydratase activity"/>
    <property type="evidence" value="ECO:0007669"/>
    <property type="project" value="UniProtKB-EC"/>
</dbReference>
<dbReference type="CDD" id="cd03124">
    <property type="entry name" value="alpha_CA_prokaryotic_like"/>
    <property type="match status" value="1"/>
</dbReference>
<dbReference type="GO" id="GO:0008270">
    <property type="term" value="F:zinc ion binding"/>
    <property type="evidence" value="ECO:0007669"/>
    <property type="project" value="InterPro"/>
</dbReference>
<comment type="similarity">
    <text evidence="1">Belongs to the alpha-carbonic anhydrase family.</text>
</comment>
<dbReference type="PANTHER" id="PTHR18952:SF265">
    <property type="entry name" value="CARBONIC ANHYDRASE"/>
    <property type="match status" value="1"/>
</dbReference>
<reference evidence="9 10" key="1">
    <citation type="submission" date="2020-05" db="EMBL/GenBank/DDBJ databases">
        <title>Identification and distribution of gene clusters putatively required for synthesis of sphingolipid metabolism inhibitors in phylogenetically diverse species of the filamentous fungus Fusarium.</title>
        <authorList>
            <person name="Kim H.-S."/>
            <person name="Busman M."/>
            <person name="Brown D.W."/>
            <person name="Divon H."/>
            <person name="Uhlig S."/>
            <person name="Proctor R.H."/>
        </authorList>
    </citation>
    <scope>NUCLEOTIDE SEQUENCE [LARGE SCALE GENOMIC DNA]</scope>
    <source>
        <strain evidence="9 10">NRRL 66333</strain>
    </source>
</reference>
<keyword evidence="4" id="KW-0862">Zinc</keyword>
<sequence>MTSWISLLAVLAACAPQVHASCAYGTHLHRRADVIHAPKFGYSAANVRHPIPLDFFFSLSYPGPANWYNLDPKANELCATGHHQSPINLADGSFNILSASDLNIEIPNFTKGAEFENLGSTVEVVTEGLGGKITIENTTYHLKQFHFHLPSEHIDNGTSLAMEMHMVHSSEDGKLAVIGVFIDLDDGAVDSYKFRETRKGKTDTPATKSTVVTTVLNSVDKIATLGQTTHIKSLKMSEIVSLLNEGDFQSENVKWFVSTRKVSIPTRTYLKARSVIGYNARFPQNVPGEENILSLVADEIEHYDD</sequence>
<dbReference type="Gene3D" id="3.10.200.10">
    <property type="entry name" value="Alpha carbonic anhydrase"/>
    <property type="match status" value="1"/>
</dbReference>
<evidence type="ECO:0000256" key="5">
    <source>
        <dbReference type="ARBA" id="ARBA00023239"/>
    </source>
</evidence>
<evidence type="ECO:0000256" key="4">
    <source>
        <dbReference type="ARBA" id="ARBA00022833"/>
    </source>
</evidence>
<feature type="chain" id="PRO_5034127917" description="carbonic anhydrase" evidence="7">
    <location>
        <begin position="21"/>
        <end position="305"/>
    </location>
</feature>
<keyword evidence="3" id="KW-0479">Metal-binding</keyword>
<dbReference type="Proteomes" id="UP000547976">
    <property type="component" value="Unassembled WGS sequence"/>
</dbReference>
<name>A0A8H5Q5J9_GIBSU</name>
<dbReference type="AlphaFoldDB" id="A0A8H5Q5J9"/>
<feature type="signal peptide" evidence="7">
    <location>
        <begin position="1"/>
        <end position="20"/>
    </location>
</feature>
<evidence type="ECO:0000256" key="6">
    <source>
        <dbReference type="ARBA" id="ARBA00048348"/>
    </source>
</evidence>
<dbReference type="SMART" id="SM01057">
    <property type="entry name" value="Carb_anhydrase"/>
    <property type="match status" value="1"/>
</dbReference>
<comment type="caution">
    <text evidence="9">The sequence shown here is derived from an EMBL/GenBank/DDBJ whole genome shotgun (WGS) entry which is preliminary data.</text>
</comment>
<dbReference type="PANTHER" id="PTHR18952">
    <property type="entry name" value="CARBONIC ANHYDRASE"/>
    <property type="match status" value="1"/>
</dbReference>
<evidence type="ECO:0000256" key="7">
    <source>
        <dbReference type="SAM" id="SignalP"/>
    </source>
</evidence>
<dbReference type="SUPFAM" id="SSF51069">
    <property type="entry name" value="Carbonic anhydrase"/>
    <property type="match status" value="1"/>
</dbReference>
<feature type="domain" description="Alpha-carbonic anhydrase" evidence="8">
    <location>
        <begin position="57"/>
        <end position="305"/>
    </location>
</feature>
<evidence type="ECO:0000256" key="2">
    <source>
        <dbReference type="ARBA" id="ARBA00012925"/>
    </source>
</evidence>
<dbReference type="GeneID" id="59317305"/>
<evidence type="ECO:0000259" key="8">
    <source>
        <dbReference type="PROSITE" id="PS51144"/>
    </source>
</evidence>
<evidence type="ECO:0000256" key="3">
    <source>
        <dbReference type="ARBA" id="ARBA00022723"/>
    </source>
</evidence>
<evidence type="ECO:0000313" key="9">
    <source>
        <dbReference type="EMBL" id="KAF5608654.1"/>
    </source>
</evidence>
<organism evidence="9 10">
    <name type="scientific">Gibberella subglutinans</name>
    <name type="common">Fusarium subglutinans</name>
    <dbReference type="NCBI Taxonomy" id="42677"/>
    <lineage>
        <taxon>Eukaryota</taxon>
        <taxon>Fungi</taxon>
        <taxon>Dikarya</taxon>
        <taxon>Ascomycota</taxon>
        <taxon>Pezizomycotina</taxon>
        <taxon>Sordariomycetes</taxon>
        <taxon>Hypocreomycetidae</taxon>
        <taxon>Hypocreales</taxon>
        <taxon>Nectriaceae</taxon>
        <taxon>Fusarium</taxon>
        <taxon>Fusarium fujikuroi species complex</taxon>
    </lineage>
</organism>
<dbReference type="OrthoDB" id="429145at2759"/>
<dbReference type="EC" id="4.2.1.1" evidence="2"/>
<keyword evidence="5" id="KW-0456">Lyase</keyword>
<proteinExistence type="inferred from homology"/>
<keyword evidence="7" id="KW-0732">Signal</keyword>
<dbReference type="InterPro" id="IPR001148">
    <property type="entry name" value="CA_dom"/>
</dbReference>
<keyword evidence="10" id="KW-1185">Reference proteome</keyword>
<dbReference type="RefSeq" id="XP_036539997.1">
    <property type="nucleotide sequence ID" value="XM_036682587.1"/>
</dbReference>
<dbReference type="EMBL" id="JAAOAV010000041">
    <property type="protein sequence ID" value="KAF5608654.1"/>
    <property type="molecule type" value="Genomic_DNA"/>
</dbReference>
<gene>
    <name evidence="9" type="ORF">FSUBG_4582</name>
</gene>
<dbReference type="PROSITE" id="PS51144">
    <property type="entry name" value="ALPHA_CA_2"/>
    <property type="match status" value="1"/>
</dbReference>
<dbReference type="InterPro" id="IPR023561">
    <property type="entry name" value="Carbonic_anhydrase_a-class"/>
</dbReference>
<dbReference type="InterPro" id="IPR036398">
    <property type="entry name" value="CA_dom_sf"/>
</dbReference>
<accession>A0A8H5Q5J9</accession>
<evidence type="ECO:0000313" key="10">
    <source>
        <dbReference type="Proteomes" id="UP000547976"/>
    </source>
</evidence>
<protein>
    <recommendedName>
        <fullName evidence="2">carbonic anhydrase</fullName>
        <ecNumber evidence="2">4.2.1.1</ecNumber>
    </recommendedName>
</protein>
<dbReference type="Pfam" id="PF00194">
    <property type="entry name" value="Carb_anhydrase"/>
    <property type="match status" value="1"/>
</dbReference>
<comment type="catalytic activity">
    <reaction evidence="6">
        <text>hydrogencarbonate + H(+) = CO2 + H2O</text>
        <dbReference type="Rhea" id="RHEA:10748"/>
        <dbReference type="ChEBI" id="CHEBI:15377"/>
        <dbReference type="ChEBI" id="CHEBI:15378"/>
        <dbReference type="ChEBI" id="CHEBI:16526"/>
        <dbReference type="ChEBI" id="CHEBI:17544"/>
        <dbReference type="EC" id="4.2.1.1"/>
    </reaction>
</comment>
<evidence type="ECO:0000256" key="1">
    <source>
        <dbReference type="ARBA" id="ARBA00010718"/>
    </source>
</evidence>